<evidence type="ECO:0000256" key="2">
    <source>
        <dbReference type="ARBA" id="ARBA00003861"/>
    </source>
</evidence>
<dbReference type="Proteomes" id="UP001054252">
    <property type="component" value="Unassembled WGS sequence"/>
</dbReference>
<dbReference type="GO" id="GO:0004674">
    <property type="term" value="F:protein serine/threonine kinase activity"/>
    <property type="evidence" value="ECO:0007669"/>
    <property type="project" value="UniProtKB-KW"/>
</dbReference>
<dbReference type="InterPro" id="IPR000719">
    <property type="entry name" value="Prot_kinase_dom"/>
</dbReference>
<feature type="coiled-coil region" evidence="12">
    <location>
        <begin position="627"/>
        <end position="662"/>
    </location>
</feature>
<protein>
    <recommendedName>
        <fullName evidence="4">RING-type E3 ubiquitin transferase</fullName>
        <ecNumber evidence="4">2.3.2.27</ecNumber>
    </recommendedName>
</protein>
<evidence type="ECO:0000256" key="6">
    <source>
        <dbReference type="ARBA" id="ARBA00022679"/>
    </source>
</evidence>
<accession>A0AAV5L9F0</accession>
<dbReference type="PROSITE" id="PS00108">
    <property type="entry name" value="PROTEIN_KINASE_ST"/>
    <property type="match status" value="1"/>
</dbReference>
<feature type="domain" description="Protein kinase" evidence="13">
    <location>
        <begin position="716"/>
        <end position="979"/>
    </location>
</feature>
<dbReference type="InterPro" id="IPR051348">
    <property type="entry name" value="U-box_ubiquitin_ligases"/>
</dbReference>
<proteinExistence type="predicted"/>
<organism evidence="15 16">
    <name type="scientific">Rubroshorea leprosula</name>
    <dbReference type="NCBI Taxonomy" id="152421"/>
    <lineage>
        <taxon>Eukaryota</taxon>
        <taxon>Viridiplantae</taxon>
        <taxon>Streptophyta</taxon>
        <taxon>Embryophyta</taxon>
        <taxon>Tracheophyta</taxon>
        <taxon>Spermatophyta</taxon>
        <taxon>Magnoliopsida</taxon>
        <taxon>eudicotyledons</taxon>
        <taxon>Gunneridae</taxon>
        <taxon>Pentapetalae</taxon>
        <taxon>rosids</taxon>
        <taxon>malvids</taxon>
        <taxon>Malvales</taxon>
        <taxon>Dipterocarpaceae</taxon>
        <taxon>Rubroshorea</taxon>
    </lineage>
</organism>
<keyword evidence="12" id="KW-0175">Coiled coil</keyword>
<dbReference type="InterPro" id="IPR013083">
    <property type="entry name" value="Znf_RING/FYVE/PHD"/>
</dbReference>
<dbReference type="InterPro" id="IPR011009">
    <property type="entry name" value="Kinase-like_dom_sf"/>
</dbReference>
<comment type="catalytic activity">
    <reaction evidence="1">
        <text>S-ubiquitinyl-[E2 ubiquitin-conjugating enzyme]-L-cysteine + [acceptor protein]-L-lysine = [E2 ubiquitin-conjugating enzyme]-L-cysteine + N(6)-ubiquitinyl-[acceptor protein]-L-lysine.</text>
        <dbReference type="EC" id="2.3.2.27"/>
    </reaction>
</comment>
<dbReference type="EC" id="2.3.2.27" evidence="4"/>
<dbReference type="SUPFAM" id="SSF57850">
    <property type="entry name" value="RING/U-box"/>
    <property type="match status" value="1"/>
</dbReference>
<dbReference type="Gene3D" id="2.60.210.10">
    <property type="entry name" value="Apoptosis, Tumor Necrosis Factor Receptor Associated Protein 2, Chain A"/>
    <property type="match status" value="1"/>
</dbReference>
<dbReference type="Pfam" id="PF22486">
    <property type="entry name" value="MATH_2"/>
    <property type="match status" value="1"/>
</dbReference>
<evidence type="ECO:0000256" key="10">
    <source>
        <dbReference type="ARBA" id="ARBA00022840"/>
    </source>
</evidence>
<sequence>MLNLFPKGNRRHKVEAATEKPKRWQPCVPYRCCNIGDSGKQPTRTLHVESGIILATLSIDLRKFVLHHDGGKSKDVDGCVSLYLMIAETDKLCPGWVVSVDFQLFIYDQIGDKYHVFRGYSKVAIRHFQAMQMELGFPRLLSFKIFNEYLFNDTCVFGAEVFLFKGAYCWWIKWYLELYPKGDRRVGDENLSVYRWLNDSNETLTCKIKLCAQFMLLMKNQQNGAHMSPLQLANGSVLQQRCHGVALTAWPYSLMVLLDSVMGGLSFLPPHDLTVVAAINGNSKSKYVVGWALDKFIPEGNLVLKLLYVRPRIKGVPTPMGNYIPFSQVREDVAAAFMKEVDCQTSELLLPYKKMCAQRKVALFFLFLVDFILKVQADVLLIESDDVANAIAEVVAKGGITKLVIGAPNRSLFTRKAKKNNLSSRISVCTPSSCTVYVVSKGKLLSIRPSDEETIGSFKDDRSEISFSRTLSRSSSVYTSRKQSDSSSVASYASYKPSSLLWQRFQALSAISKRDFHARNSSFNINHSRCQSLDITAGKAETGVAVSQSPSGKSLEADRQSWTSDQASILDVVTDCSFSESQVKINSEAERLRIQLSRVKGLYAMAQSETFDASQKLDTLDKRRIEEAKKLQEISSKEDEAKELARQEKEKYEAARKEAEYVKHCTDREASQRREAEMKIIHEAKEKDRLESALVGPVLQYQRFTWEEIVSATSSFSDDLKIGKGAYGTVYKCFLHHTTAAVKVLHSKDGQSIKEFQRELETLCTFKHPHLLLLIGACVDKGCLVYEYMENGSLEERLLRKNNTPPIPWFERYRIAWEVASALVFLHNTKPKPIIHRDLKPANILLDHNFVSKIGDVGLSTMLNSDTGSETTTYKDAGLVGTVCYIDPEYQVTGLISPKCDVYAFGIVILQLLTAKPAMALPHMVETAMDDGKLMDILDSAAGDWPVEETEVLASLGLRCSELRRKHRPDLKDQVLPTLERLKKFASEASELQSAPPNHFICPILNDVMDDPCVAADGYNYEHKAIGRWLQ</sequence>
<dbReference type="Pfam" id="PF04564">
    <property type="entry name" value="U-box"/>
    <property type="match status" value="1"/>
</dbReference>
<dbReference type="PANTHER" id="PTHR45647:SF15">
    <property type="entry name" value="U-BOX DOMAIN-CONTAINING PROTEIN 35"/>
    <property type="match status" value="1"/>
</dbReference>
<dbReference type="CDD" id="cd01989">
    <property type="entry name" value="USP_STK_Ubox_N"/>
    <property type="match status" value="1"/>
</dbReference>
<keyword evidence="9" id="KW-0833">Ubl conjugation pathway</keyword>
<dbReference type="SUPFAM" id="SSF56112">
    <property type="entry name" value="Protein kinase-like (PK-like)"/>
    <property type="match status" value="1"/>
</dbReference>
<comment type="caution">
    <text evidence="15">The sequence shown here is derived from an EMBL/GenBank/DDBJ whole genome shotgun (WGS) entry which is preliminary data.</text>
</comment>
<evidence type="ECO:0000313" key="15">
    <source>
        <dbReference type="EMBL" id="GKV33874.1"/>
    </source>
</evidence>
<dbReference type="InterPro" id="IPR001245">
    <property type="entry name" value="Ser-Thr/Tyr_kinase_cat_dom"/>
</dbReference>
<dbReference type="GO" id="GO:0061630">
    <property type="term" value="F:ubiquitin protein ligase activity"/>
    <property type="evidence" value="ECO:0007669"/>
    <property type="project" value="UniProtKB-EC"/>
</dbReference>
<dbReference type="InterPro" id="IPR008974">
    <property type="entry name" value="TRAF-like"/>
</dbReference>
<dbReference type="CDD" id="cd00121">
    <property type="entry name" value="MATH"/>
    <property type="match status" value="2"/>
</dbReference>
<dbReference type="InterPro" id="IPR002083">
    <property type="entry name" value="MATH/TRAF_dom"/>
</dbReference>
<evidence type="ECO:0000259" key="13">
    <source>
        <dbReference type="PROSITE" id="PS50011"/>
    </source>
</evidence>
<dbReference type="PROSITE" id="PS50011">
    <property type="entry name" value="PROTEIN_KINASE_DOM"/>
    <property type="match status" value="1"/>
</dbReference>
<keyword evidence="10 11" id="KW-0067">ATP-binding</keyword>
<dbReference type="EMBL" id="BPVZ01000102">
    <property type="protein sequence ID" value="GKV33874.1"/>
    <property type="molecule type" value="Genomic_DNA"/>
</dbReference>
<keyword evidence="5" id="KW-0723">Serine/threonine-protein kinase</keyword>
<dbReference type="SMART" id="SM00220">
    <property type="entry name" value="S_TKc"/>
    <property type="match status" value="1"/>
</dbReference>
<dbReference type="InterPro" id="IPR008271">
    <property type="entry name" value="Ser/Thr_kinase_AS"/>
</dbReference>
<gene>
    <name evidence="15" type="ORF">SLEP1_g42320</name>
</gene>
<keyword evidence="7 11" id="KW-0547">Nucleotide-binding</keyword>
<dbReference type="Pfam" id="PF07714">
    <property type="entry name" value="PK_Tyr_Ser-Thr"/>
    <property type="match status" value="1"/>
</dbReference>
<feature type="binding site" evidence="11">
    <location>
        <position position="743"/>
    </location>
    <ligand>
        <name>ATP</name>
        <dbReference type="ChEBI" id="CHEBI:30616"/>
    </ligand>
</feature>
<evidence type="ECO:0000259" key="14">
    <source>
        <dbReference type="PROSITE" id="PS51698"/>
    </source>
</evidence>
<comment type="pathway">
    <text evidence="3">Protein modification; protein ubiquitination.</text>
</comment>
<keyword evidence="16" id="KW-1185">Reference proteome</keyword>
<comment type="function">
    <text evidence="2">Functions as an E3 ubiquitin ligase.</text>
</comment>
<keyword evidence="6" id="KW-0808">Transferase</keyword>
<evidence type="ECO:0000313" key="16">
    <source>
        <dbReference type="Proteomes" id="UP001054252"/>
    </source>
</evidence>
<dbReference type="GO" id="GO:0005524">
    <property type="term" value="F:ATP binding"/>
    <property type="evidence" value="ECO:0007669"/>
    <property type="project" value="UniProtKB-UniRule"/>
</dbReference>
<dbReference type="PROSITE" id="PS51698">
    <property type="entry name" value="U_BOX"/>
    <property type="match status" value="1"/>
</dbReference>
<name>A0AAV5L9F0_9ROSI</name>
<dbReference type="Gene3D" id="1.10.510.10">
    <property type="entry name" value="Transferase(Phosphotransferase) domain 1"/>
    <property type="match status" value="1"/>
</dbReference>
<evidence type="ECO:0000256" key="12">
    <source>
        <dbReference type="SAM" id="Coils"/>
    </source>
</evidence>
<dbReference type="InterPro" id="IPR017441">
    <property type="entry name" value="Protein_kinase_ATP_BS"/>
</dbReference>
<evidence type="ECO:0000256" key="3">
    <source>
        <dbReference type="ARBA" id="ARBA00004906"/>
    </source>
</evidence>
<evidence type="ECO:0000256" key="7">
    <source>
        <dbReference type="ARBA" id="ARBA00022741"/>
    </source>
</evidence>
<dbReference type="PANTHER" id="PTHR45647">
    <property type="entry name" value="OS02G0152300 PROTEIN"/>
    <property type="match status" value="1"/>
</dbReference>
<dbReference type="Gene3D" id="3.30.40.10">
    <property type="entry name" value="Zinc/RING finger domain, C3HC4 (zinc finger)"/>
    <property type="match status" value="1"/>
</dbReference>
<evidence type="ECO:0000256" key="5">
    <source>
        <dbReference type="ARBA" id="ARBA00022527"/>
    </source>
</evidence>
<dbReference type="Gene3D" id="3.30.200.20">
    <property type="entry name" value="Phosphorylase Kinase, domain 1"/>
    <property type="match status" value="1"/>
</dbReference>
<evidence type="ECO:0000256" key="8">
    <source>
        <dbReference type="ARBA" id="ARBA00022777"/>
    </source>
</evidence>
<dbReference type="PROSITE" id="PS00107">
    <property type="entry name" value="PROTEIN_KINASE_ATP"/>
    <property type="match status" value="1"/>
</dbReference>
<evidence type="ECO:0000256" key="11">
    <source>
        <dbReference type="PROSITE-ProRule" id="PRU10141"/>
    </source>
</evidence>
<feature type="domain" description="U-box" evidence="14">
    <location>
        <begin position="995"/>
        <end position="1031"/>
    </location>
</feature>
<keyword evidence="8" id="KW-0418">Kinase</keyword>
<dbReference type="AlphaFoldDB" id="A0AAV5L9F0"/>
<evidence type="ECO:0000256" key="1">
    <source>
        <dbReference type="ARBA" id="ARBA00000900"/>
    </source>
</evidence>
<dbReference type="GO" id="GO:0016567">
    <property type="term" value="P:protein ubiquitination"/>
    <property type="evidence" value="ECO:0007669"/>
    <property type="project" value="InterPro"/>
</dbReference>
<evidence type="ECO:0000256" key="4">
    <source>
        <dbReference type="ARBA" id="ARBA00012483"/>
    </source>
</evidence>
<dbReference type="InterPro" id="IPR003613">
    <property type="entry name" value="Ubox_domain"/>
</dbReference>
<reference evidence="15 16" key="1">
    <citation type="journal article" date="2021" name="Commun. Biol.">
        <title>The genome of Shorea leprosula (Dipterocarpaceae) highlights the ecological relevance of drought in aseasonal tropical rainforests.</title>
        <authorList>
            <person name="Ng K.K.S."/>
            <person name="Kobayashi M.J."/>
            <person name="Fawcett J.A."/>
            <person name="Hatakeyama M."/>
            <person name="Paape T."/>
            <person name="Ng C.H."/>
            <person name="Ang C.C."/>
            <person name="Tnah L.H."/>
            <person name="Lee C.T."/>
            <person name="Nishiyama T."/>
            <person name="Sese J."/>
            <person name="O'Brien M.J."/>
            <person name="Copetti D."/>
            <person name="Mohd Noor M.I."/>
            <person name="Ong R.C."/>
            <person name="Putra M."/>
            <person name="Sireger I.Z."/>
            <person name="Indrioko S."/>
            <person name="Kosugi Y."/>
            <person name="Izuno A."/>
            <person name="Isagi Y."/>
            <person name="Lee S.L."/>
            <person name="Shimizu K.K."/>
        </authorList>
    </citation>
    <scope>NUCLEOTIDE SEQUENCE [LARGE SCALE GENOMIC DNA]</scope>
    <source>
        <strain evidence="15">214</strain>
    </source>
</reference>
<evidence type="ECO:0000256" key="9">
    <source>
        <dbReference type="ARBA" id="ARBA00022786"/>
    </source>
</evidence>
<dbReference type="SUPFAM" id="SSF49599">
    <property type="entry name" value="TRAF domain-like"/>
    <property type="match status" value="2"/>
</dbReference>